<evidence type="ECO:0000256" key="2">
    <source>
        <dbReference type="ARBA" id="ARBA00022527"/>
    </source>
</evidence>
<comment type="caution">
    <text evidence="11">The sequence shown here is derived from an EMBL/GenBank/DDBJ whole genome shotgun (WGS) entry which is preliminary data.</text>
</comment>
<evidence type="ECO:0000256" key="3">
    <source>
        <dbReference type="ARBA" id="ARBA00022679"/>
    </source>
</evidence>
<name>A0ABW0EU45_9PSEU</name>
<protein>
    <recommendedName>
        <fullName evidence="1">non-specific serine/threonine protein kinase</fullName>
        <ecNumber evidence="1">2.7.11.1</ecNumber>
    </recommendedName>
</protein>
<evidence type="ECO:0000256" key="6">
    <source>
        <dbReference type="ARBA" id="ARBA00022840"/>
    </source>
</evidence>
<dbReference type="Proteomes" id="UP001596157">
    <property type="component" value="Unassembled WGS sequence"/>
</dbReference>
<feature type="domain" description="Protein kinase" evidence="10">
    <location>
        <begin position="150"/>
        <end position="396"/>
    </location>
</feature>
<evidence type="ECO:0000256" key="5">
    <source>
        <dbReference type="ARBA" id="ARBA00022777"/>
    </source>
</evidence>
<keyword evidence="6 9" id="KW-0067">ATP-binding</keyword>
<comment type="catalytic activity">
    <reaction evidence="7">
        <text>L-threonyl-[protein] + ATP = O-phospho-L-threonyl-[protein] + ADP + H(+)</text>
        <dbReference type="Rhea" id="RHEA:46608"/>
        <dbReference type="Rhea" id="RHEA-COMP:11060"/>
        <dbReference type="Rhea" id="RHEA-COMP:11605"/>
        <dbReference type="ChEBI" id="CHEBI:15378"/>
        <dbReference type="ChEBI" id="CHEBI:30013"/>
        <dbReference type="ChEBI" id="CHEBI:30616"/>
        <dbReference type="ChEBI" id="CHEBI:61977"/>
        <dbReference type="ChEBI" id="CHEBI:456216"/>
        <dbReference type="EC" id="2.7.11.1"/>
    </reaction>
</comment>
<dbReference type="InterPro" id="IPR008266">
    <property type="entry name" value="Tyr_kinase_AS"/>
</dbReference>
<dbReference type="EMBL" id="JBHSKF010000013">
    <property type="protein sequence ID" value="MFC5289903.1"/>
    <property type="molecule type" value="Genomic_DNA"/>
</dbReference>
<dbReference type="InterPro" id="IPR011009">
    <property type="entry name" value="Kinase-like_dom_sf"/>
</dbReference>
<dbReference type="PROSITE" id="PS50011">
    <property type="entry name" value="PROTEIN_KINASE_DOM"/>
    <property type="match status" value="1"/>
</dbReference>
<dbReference type="InterPro" id="IPR053235">
    <property type="entry name" value="Ser_Thr_kinase"/>
</dbReference>
<evidence type="ECO:0000256" key="7">
    <source>
        <dbReference type="ARBA" id="ARBA00047899"/>
    </source>
</evidence>
<organism evidence="11 12">
    <name type="scientific">Actinokineospora guangxiensis</name>
    <dbReference type="NCBI Taxonomy" id="1490288"/>
    <lineage>
        <taxon>Bacteria</taxon>
        <taxon>Bacillati</taxon>
        <taxon>Actinomycetota</taxon>
        <taxon>Actinomycetes</taxon>
        <taxon>Pseudonocardiales</taxon>
        <taxon>Pseudonocardiaceae</taxon>
        <taxon>Actinokineospora</taxon>
    </lineage>
</organism>
<dbReference type="PROSITE" id="PS00109">
    <property type="entry name" value="PROTEIN_KINASE_TYR"/>
    <property type="match status" value="1"/>
</dbReference>
<evidence type="ECO:0000313" key="11">
    <source>
        <dbReference type="EMBL" id="MFC5289903.1"/>
    </source>
</evidence>
<dbReference type="PANTHER" id="PTHR24361:SF433">
    <property type="entry name" value="PROTEIN KINASE DOMAIN-CONTAINING PROTEIN"/>
    <property type="match status" value="1"/>
</dbReference>
<dbReference type="PROSITE" id="PS00107">
    <property type="entry name" value="PROTEIN_KINASE_ATP"/>
    <property type="match status" value="1"/>
</dbReference>
<dbReference type="RefSeq" id="WP_378249772.1">
    <property type="nucleotide sequence ID" value="NZ_JBHSKF010000013.1"/>
</dbReference>
<dbReference type="EC" id="2.7.11.1" evidence="1"/>
<dbReference type="InterPro" id="IPR017441">
    <property type="entry name" value="Protein_kinase_ATP_BS"/>
</dbReference>
<keyword evidence="2" id="KW-0723">Serine/threonine-protein kinase</keyword>
<comment type="catalytic activity">
    <reaction evidence="8">
        <text>L-seryl-[protein] + ATP = O-phospho-L-seryl-[protein] + ADP + H(+)</text>
        <dbReference type="Rhea" id="RHEA:17989"/>
        <dbReference type="Rhea" id="RHEA-COMP:9863"/>
        <dbReference type="Rhea" id="RHEA-COMP:11604"/>
        <dbReference type="ChEBI" id="CHEBI:15378"/>
        <dbReference type="ChEBI" id="CHEBI:29999"/>
        <dbReference type="ChEBI" id="CHEBI:30616"/>
        <dbReference type="ChEBI" id="CHEBI:83421"/>
        <dbReference type="ChEBI" id="CHEBI:456216"/>
        <dbReference type="EC" id="2.7.11.1"/>
    </reaction>
</comment>
<dbReference type="Pfam" id="PF00069">
    <property type="entry name" value="Pkinase"/>
    <property type="match status" value="1"/>
</dbReference>
<evidence type="ECO:0000256" key="1">
    <source>
        <dbReference type="ARBA" id="ARBA00012513"/>
    </source>
</evidence>
<dbReference type="Gene3D" id="1.10.510.10">
    <property type="entry name" value="Transferase(Phosphotransferase) domain 1"/>
    <property type="match status" value="1"/>
</dbReference>
<evidence type="ECO:0000256" key="9">
    <source>
        <dbReference type="PROSITE-ProRule" id="PRU10141"/>
    </source>
</evidence>
<feature type="binding site" evidence="9">
    <location>
        <position position="179"/>
    </location>
    <ligand>
        <name>ATP</name>
        <dbReference type="ChEBI" id="CHEBI:30616"/>
    </ligand>
</feature>
<keyword evidence="5 11" id="KW-0418">Kinase</keyword>
<dbReference type="GO" id="GO:0016301">
    <property type="term" value="F:kinase activity"/>
    <property type="evidence" value="ECO:0007669"/>
    <property type="project" value="UniProtKB-KW"/>
</dbReference>
<accession>A0ABW0EU45</accession>
<dbReference type="InterPro" id="IPR000719">
    <property type="entry name" value="Prot_kinase_dom"/>
</dbReference>
<gene>
    <name evidence="11" type="ORF">ACFPM7_22845</name>
</gene>
<keyword evidence="4 9" id="KW-0547">Nucleotide-binding</keyword>
<evidence type="ECO:0000313" key="12">
    <source>
        <dbReference type="Proteomes" id="UP001596157"/>
    </source>
</evidence>
<keyword evidence="12" id="KW-1185">Reference proteome</keyword>
<reference evidence="12" key="1">
    <citation type="journal article" date="2019" name="Int. J. Syst. Evol. Microbiol.">
        <title>The Global Catalogue of Microorganisms (GCM) 10K type strain sequencing project: providing services to taxonomists for standard genome sequencing and annotation.</title>
        <authorList>
            <consortium name="The Broad Institute Genomics Platform"/>
            <consortium name="The Broad Institute Genome Sequencing Center for Infectious Disease"/>
            <person name="Wu L."/>
            <person name="Ma J."/>
        </authorList>
    </citation>
    <scope>NUCLEOTIDE SEQUENCE [LARGE SCALE GENOMIC DNA]</scope>
    <source>
        <strain evidence="12">CCUG 59778</strain>
    </source>
</reference>
<evidence type="ECO:0000256" key="8">
    <source>
        <dbReference type="ARBA" id="ARBA00048679"/>
    </source>
</evidence>
<proteinExistence type="predicted"/>
<dbReference type="CDD" id="cd00180">
    <property type="entry name" value="PKc"/>
    <property type="match status" value="1"/>
</dbReference>
<evidence type="ECO:0000259" key="10">
    <source>
        <dbReference type="PROSITE" id="PS50011"/>
    </source>
</evidence>
<dbReference type="SUPFAM" id="SSF56112">
    <property type="entry name" value="Protein kinase-like (PK-like)"/>
    <property type="match status" value="1"/>
</dbReference>
<evidence type="ECO:0000256" key="4">
    <source>
        <dbReference type="ARBA" id="ARBA00022741"/>
    </source>
</evidence>
<keyword evidence="3" id="KW-0808">Transferase</keyword>
<dbReference type="PANTHER" id="PTHR24361">
    <property type="entry name" value="MITOGEN-ACTIVATED KINASE KINASE KINASE"/>
    <property type="match status" value="1"/>
</dbReference>
<sequence length="396" mass="45538">MVRVDLVLADLNDKYGHWMDVAPAFRRIYEGEDPRLRTIFASFHERLNALLAFMNEKNRVNKHYNAEDSRQLLDLIDEMDEVREALKSVDLDFTLAQIYQAVLDQCQEFLVRSGGSTIPDDFPIIKVERYEPVFVTTDSAMASRASTGKRFDLQLIGEGSYAIVHKFFDDEAGLWFARKKAKAGLTDRDLARFRGEYKVLKSLNFPYIVEAYRYDRAAECYTMEYCHSTLDAFITRHNNSLGFSTRKRIALQLLYALHHLHSKGIPHRDISKRNILLKEYEHPVVTVKLSDFGLHKDPSSELTHTGSSMKGTIIDPTLDRFKDFDILAEIYAIGHVLSFIFTGRKSINGAPEKIRSIISRCTHTDTRIKRYPSIGAVITDIDELAPADWKPTKHRR</sequence>